<accession>Q31HV5</accession>
<evidence type="ECO:0000313" key="4">
    <source>
        <dbReference type="EMBL" id="ABB41268.1"/>
    </source>
</evidence>
<dbReference type="eggNOG" id="COG5525">
    <property type="taxonomic scope" value="Bacteria"/>
</dbReference>
<organism evidence="4">
    <name type="scientific">Hydrogenovibrio crunogenus (strain DSM 25203 / XCL-2)</name>
    <name type="common">Thiomicrospira crunogena</name>
    <dbReference type="NCBI Taxonomy" id="317025"/>
    <lineage>
        <taxon>Bacteria</taxon>
        <taxon>Pseudomonadati</taxon>
        <taxon>Pseudomonadota</taxon>
        <taxon>Gammaproteobacteria</taxon>
        <taxon>Thiotrichales</taxon>
        <taxon>Piscirickettsiaceae</taxon>
        <taxon>Hydrogenovibrio</taxon>
    </lineage>
</organism>
<proteinExistence type="predicted"/>
<dbReference type="AlphaFoldDB" id="Q31HV5"/>
<dbReference type="OrthoDB" id="5181253at2"/>
<evidence type="ECO:0000259" key="2">
    <source>
        <dbReference type="Pfam" id="PF05876"/>
    </source>
</evidence>
<dbReference type="STRING" id="317025.Tcr_0672"/>
<dbReference type="InterPro" id="IPR046454">
    <property type="entry name" value="GpA_endonuclease"/>
</dbReference>
<feature type="domain" description="Terminase large subunit GpA endonuclease" evidence="3">
    <location>
        <begin position="394"/>
        <end position="684"/>
    </location>
</feature>
<feature type="domain" description="Phage terminase large subunit GpA ATPase" evidence="2">
    <location>
        <begin position="131"/>
        <end position="384"/>
    </location>
</feature>
<dbReference type="HOGENOM" id="CLU_023850_4_1_6"/>
<reference evidence="4" key="1">
    <citation type="submission" date="2006-07" db="EMBL/GenBank/DDBJ databases">
        <title>Complete sequence of Thiomicrospira crunogena XCL-2.</title>
        <authorList>
            <consortium name="US DOE Joint Genome Institute"/>
            <person name="Copeland A."/>
            <person name="Lucas S."/>
            <person name="Lapidus A."/>
            <person name="Barry K."/>
            <person name="Detter J.C."/>
            <person name="Glavina del Rio T."/>
            <person name="Hammon N."/>
            <person name="Israni S."/>
            <person name="Dalin E."/>
            <person name="Tice H."/>
            <person name="Pitluck S."/>
            <person name="Chain P."/>
            <person name="Malfatti S."/>
            <person name="Shin M."/>
            <person name="Vergez L."/>
            <person name="Schmutz J."/>
            <person name="Larimer F."/>
            <person name="Land M."/>
            <person name="Hauser L."/>
            <person name="Kyrpides N."/>
            <person name="Lykidis A."/>
            <person name="Scott K.M."/>
            <person name="Sievert S."/>
            <person name="Kerfeld C."/>
            <person name="Freyermuth S."/>
            <person name="Dobrinski K."/>
            <person name="Boller A."/>
            <person name="Fitzpatrick K."/>
            <person name="Thoma P."/>
            <person name="Moore J."/>
            <person name="Richardson P."/>
        </authorList>
    </citation>
    <scope>NUCLEOTIDE SEQUENCE</scope>
    <source>
        <strain evidence="4">XCL-2</strain>
    </source>
</reference>
<dbReference type="GO" id="GO:0016887">
    <property type="term" value="F:ATP hydrolysis activity"/>
    <property type="evidence" value="ECO:0007669"/>
    <property type="project" value="InterPro"/>
</dbReference>
<name>Q31HV5_HYDCU</name>
<feature type="region of interest" description="Disordered" evidence="1">
    <location>
        <begin position="697"/>
        <end position="725"/>
    </location>
</feature>
<dbReference type="Pfam" id="PF05876">
    <property type="entry name" value="GpA_ATPase"/>
    <property type="match status" value="1"/>
</dbReference>
<feature type="compositionally biased region" description="Basic residues" evidence="1">
    <location>
        <begin position="715"/>
        <end position="725"/>
    </location>
</feature>
<protein>
    <submittedName>
        <fullName evidence="4">Phage terminase large subunit (GpA) protein</fullName>
    </submittedName>
</protein>
<gene>
    <name evidence="4" type="ordered locus">Tcr_0672</name>
</gene>
<dbReference type="Pfam" id="PF20454">
    <property type="entry name" value="GpA_nuclease"/>
    <property type="match status" value="1"/>
</dbReference>
<dbReference type="GO" id="GO:0004519">
    <property type="term" value="F:endonuclease activity"/>
    <property type="evidence" value="ECO:0007669"/>
    <property type="project" value="InterPro"/>
</dbReference>
<dbReference type="EMBL" id="CP000109">
    <property type="protein sequence ID" value="ABB41268.1"/>
    <property type="molecule type" value="Genomic_DNA"/>
</dbReference>
<dbReference type="InterPro" id="IPR046453">
    <property type="entry name" value="GpA_ATPase"/>
</dbReference>
<feature type="compositionally biased region" description="Polar residues" evidence="1">
    <location>
        <begin position="697"/>
        <end position="713"/>
    </location>
</feature>
<evidence type="ECO:0000259" key="3">
    <source>
        <dbReference type="Pfam" id="PF20454"/>
    </source>
</evidence>
<evidence type="ECO:0000256" key="1">
    <source>
        <dbReference type="SAM" id="MobiDB-lite"/>
    </source>
</evidence>
<sequence>MATLAKAQLERDKIKAKQARKSYELALSESMKTEQAETVKALIRKAVTSQLKKLTKEFSQVVDGQQDETQIHYLLSDYSHDWLKSLGHQVKKQLDTKALGNTFKQSVTPRQLLSVSQWAEKNRYMKTGTNLPGPWRNANAPHAVEIMDSLSVHSPVRTVTFMKASGISGTEIGLNWIGYVIDYAQMDMIFVVPTLELRDRTFNPKLKRLLTETPCLNDLSSSLSRDESNRKDMLELGPMRLIKSGANSAESFRAEHVPYAYGDEIDAFPLDVGGEGDPVTLIENRQKTFSRAKSLYTSTPTERDFSLVEDLFESGDQRYRYIACPECGHRHTLAFKNFRWKLDDKEQQEEGGKKIVYRAYFVCPSCDAEIHEHQKNKLLDEAVWIPNNPSVTKHRSYHLNSFYIKFGLGLTWKDIAQKWLDSQGDTNKLKAFTNTYLAETWREDAERMDAILLLSRIESFPEELPRPTTRIAFTDVQKDRLELTIIDFEDSEEAWDQQHIILPGETALPDVWDSLDEELANQNVVVAGIDAGYNTSMVTDFCKGKKWCIPTKGVGGEHRPLVEDKVKRNQRLRRRRKKGMPIEPIGTDQGKALLFARLNLKPNTERVIDEESGEIIETIYHSTPGYIHFNNDPSLDDEYFNQLTAEELQTKKRAGREYRQWVKTRPRNEALDCFIGALAIFRMAKEMPTIRRKKFVEQTSQEEGNAEQQSQPTKKPIRQRRKLRI</sequence>
<dbReference type="KEGG" id="tcx:Tcr_0672"/>